<sequence length="559" mass="66990">MDDLIYHIFSYFLLPVIQFRYSLVCKHWYELTNCEKFYKNYHTYVVDKGLHELIHPKQHPTVQGNGDHSLVDSVIMMVKKYLFDWTEFVSHLYPREYEILRKMRHSIYTIQPLKECSDDEFQHLFSQLPSRKGNRLKDFVATLRGATLITMDNGSGKRVSFFADSKSSHEVNYYAFVNDKYEMLDQDSEEATHFKTCLLSYTFYDYGWGDSEEFRTAEGHEWFCEQFPFYIEELGNSLFLTLMEFLCHNYDVKRNLNYVCERQYEISKYAIGYKDHPMLEKARKIHYFLQNESHFFTMVMHRRRSNPHLWYRLLYSGYQMNAEALGSVTFQNSTMDVAHLQFFYDYCEMHEWKECLAIPLTQKYFYSILSKGKEMLQVVHRNGGLDQYPQEICTPCVCSERTLYIPDYELLDYYVKEIRQDMNCPFDDRVVIGNPHATLGSTNSTATTLTNDLIKCERTPQRLLILYPEKHSKQHLEHFLHLMEQDMSCCQHLNTYSTTEQRIYTIEEQILTKRFFKGKKDKMKLRNRIIQHFDVIFYFVGTEEKIGSKNPFVLEWFHF</sequence>
<dbReference type="SUPFAM" id="SSF81383">
    <property type="entry name" value="F-box domain"/>
    <property type="match status" value="1"/>
</dbReference>
<dbReference type="OrthoDB" id="10456809at2759"/>
<dbReference type="VEuPathDB" id="AmoebaDB:FDP41_007571"/>
<dbReference type="Gene3D" id="1.20.1280.50">
    <property type="match status" value="1"/>
</dbReference>
<dbReference type="InterPro" id="IPR036047">
    <property type="entry name" value="F-box-like_dom_sf"/>
</dbReference>
<dbReference type="Pfam" id="PF12937">
    <property type="entry name" value="F-box-like"/>
    <property type="match status" value="1"/>
</dbReference>
<dbReference type="EMBL" id="VFQX01000004">
    <property type="protein sequence ID" value="KAF0983656.1"/>
    <property type="molecule type" value="Genomic_DNA"/>
</dbReference>
<protein>
    <recommendedName>
        <fullName evidence="1">F-box domain-containing protein</fullName>
    </recommendedName>
</protein>
<dbReference type="AlphaFoldDB" id="A0A6A5C7C7"/>
<keyword evidence="3" id="KW-1185">Reference proteome</keyword>
<evidence type="ECO:0000313" key="2">
    <source>
        <dbReference type="EMBL" id="KAF0983656.1"/>
    </source>
</evidence>
<organism evidence="2 3">
    <name type="scientific">Naegleria fowleri</name>
    <name type="common">Brain eating amoeba</name>
    <dbReference type="NCBI Taxonomy" id="5763"/>
    <lineage>
        <taxon>Eukaryota</taxon>
        <taxon>Discoba</taxon>
        <taxon>Heterolobosea</taxon>
        <taxon>Tetramitia</taxon>
        <taxon>Eutetramitia</taxon>
        <taxon>Vahlkampfiidae</taxon>
        <taxon>Naegleria</taxon>
    </lineage>
</organism>
<accession>A0A6A5C7C7</accession>
<dbReference type="OMA" id="IRCKEME"/>
<gene>
    <name evidence="2" type="ORF">FDP41_007571</name>
</gene>
<evidence type="ECO:0000259" key="1">
    <source>
        <dbReference type="Pfam" id="PF12937"/>
    </source>
</evidence>
<comment type="caution">
    <text evidence="2">The sequence shown here is derived from an EMBL/GenBank/DDBJ whole genome shotgun (WGS) entry which is preliminary data.</text>
</comment>
<dbReference type="GeneID" id="68114789"/>
<name>A0A6A5C7C7_NAEFO</name>
<dbReference type="RefSeq" id="XP_044568369.1">
    <property type="nucleotide sequence ID" value="XM_044711330.1"/>
</dbReference>
<dbReference type="InterPro" id="IPR001810">
    <property type="entry name" value="F-box_dom"/>
</dbReference>
<dbReference type="VEuPathDB" id="AmoebaDB:NfTy_007510"/>
<dbReference type="Proteomes" id="UP000444721">
    <property type="component" value="Unassembled WGS sequence"/>
</dbReference>
<proteinExistence type="predicted"/>
<dbReference type="VEuPathDB" id="AmoebaDB:NF0112090"/>
<feature type="domain" description="F-box" evidence="1">
    <location>
        <begin position="2"/>
        <end position="41"/>
    </location>
</feature>
<reference evidence="2 3" key="1">
    <citation type="journal article" date="2019" name="Sci. Rep.">
        <title>Nanopore sequencing improves the draft genome of the human pathogenic amoeba Naegleria fowleri.</title>
        <authorList>
            <person name="Liechti N."/>
            <person name="Schurch N."/>
            <person name="Bruggmann R."/>
            <person name="Wittwer M."/>
        </authorList>
    </citation>
    <scope>NUCLEOTIDE SEQUENCE [LARGE SCALE GENOMIC DNA]</scope>
    <source>
        <strain evidence="2 3">ATCC 30894</strain>
    </source>
</reference>
<evidence type="ECO:0000313" key="3">
    <source>
        <dbReference type="Proteomes" id="UP000444721"/>
    </source>
</evidence>